<dbReference type="NCBIfam" id="NF006821">
    <property type="entry name" value="PRK09344.1-3"/>
    <property type="match status" value="1"/>
</dbReference>
<dbReference type="Pfam" id="PF01293">
    <property type="entry name" value="PEPCK_ATP"/>
    <property type="match status" value="1"/>
</dbReference>
<feature type="binding site" evidence="10">
    <location>
        <position position="449"/>
    </location>
    <ligand>
        <name>ATP</name>
        <dbReference type="ChEBI" id="CHEBI:30616"/>
    </ligand>
</feature>
<feature type="binding site" evidence="10">
    <location>
        <position position="287"/>
    </location>
    <ligand>
        <name>ATP</name>
        <dbReference type="ChEBI" id="CHEBI:30616"/>
    </ligand>
</feature>
<evidence type="ECO:0000256" key="10">
    <source>
        <dbReference type="HAMAP-Rule" id="MF_00453"/>
    </source>
</evidence>
<name>A0ABW0BUL5_9BACT</name>
<dbReference type="InterPro" id="IPR001272">
    <property type="entry name" value="PEP_carboxykinase_ATP"/>
</dbReference>
<feature type="binding site" evidence="10">
    <location>
        <position position="202"/>
    </location>
    <ligand>
        <name>Mn(2+)</name>
        <dbReference type="ChEBI" id="CHEBI:29035"/>
    </ligand>
</feature>
<comment type="function">
    <text evidence="10">Involved in the gluconeogenesis. Catalyzes the conversion of oxaloacetate (OAA) to phosphoenolpyruvate (PEP) through direct phosphoryl transfer between the nucleoside triphosphate and OAA.</text>
</comment>
<keyword evidence="10" id="KW-0963">Cytoplasm</keyword>
<dbReference type="EC" id="4.1.1.49" evidence="3 10"/>
<evidence type="ECO:0000256" key="3">
    <source>
        <dbReference type="ARBA" id="ARBA00012363"/>
    </source>
</evidence>
<feature type="binding site" evidence="10">
    <location>
        <position position="222"/>
    </location>
    <ligand>
        <name>ATP</name>
        <dbReference type="ChEBI" id="CHEBI:30616"/>
    </ligand>
</feature>
<comment type="caution">
    <text evidence="10">Lacks conserved residue(s) required for the propagation of feature annotation.</text>
</comment>
<dbReference type="RefSeq" id="WP_377912412.1">
    <property type="nucleotide sequence ID" value="NZ_JBHSKS010000002.1"/>
</dbReference>
<comment type="pathway">
    <text evidence="1 10">Carbohydrate biosynthesis; gluconeogenesis.</text>
</comment>
<dbReference type="InterPro" id="IPR013035">
    <property type="entry name" value="PEP_carboxykinase_C"/>
</dbReference>
<feature type="binding site" evidence="10">
    <location>
        <begin position="238"/>
        <end position="246"/>
    </location>
    <ligand>
        <name>ATP</name>
        <dbReference type="ChEBI" id="CHEBI:30616"/>
    </ligand>
</feature>
<dbReference type="Proteomes" id="UP001596163">
    <property type="component" value="Unassembled WGS sequence"/>
</dbReference>
<evidence type="ECO:0000256" key="8">
    <source>
        <dbReference type="ARBA" id="ARBA00023239"/>
    </source>
</evidence>
<protein>
    <recommendedName>
        <fullName evidence="3 10">Phosphoenolpyruvate carboxykinase (ATP)</fullName>
        <shortName evidence="10">PCK</shortName>
        <shortName evidence="10">PEP carboxykinase</shortName>
        <shortName evidence="10">PEPCK</shortName>
        <ecNumber evidence="3 10">4.1.1.49</ecNumber>
    </recommendedName>
</protein>
<evidence type="ECO:0000256" key="6">
    <source>
        <dbReference type="ARBA" id="ARBA00022793"/>
    </source>
</evidence>
<dbReference type="Gene3D" id="2.170.8.10">
    <property type="entry name" value="Phosphoenolpyruvate Carboxykinase, domain 2"/>
    <property type="match status" value="1"/>
</dbReference>
<dbReference type="PANTHER" id="PTHR30031">
    <property type="entry name" value="PHOSPHOENOLPYRUVATE CARBOXYKINASE ATP"/>
    <property type="match status" value="1"/>
</dbReference>
<dbReference type="PANTHER" id="PTHR30031:SF0">
    <property type="entry name" value="PHOSPHOENOLPYRUVATE CARBOXYKINASE (ATP)"/>
    <property type="match status" value="1"/>
</dbReference>
<dbReference type="CDD" id="cd00484">
    <property type="entry name" value="PEPCK_ATP"/>
    <property type="match status" value="1"/>
</dbReference>
<dbReference type="HAMAP" id="MF_00453">
    <property type="entry name" value="PEPCK_ATP"/>
    <property type="match status" value="1"/>
</dbReference>
<keyword evidence="10" id="KW-0464">Manganese</keyword>
<evidence type="ECO:0000313" key="11">
    <source>
        <dbReference type="EMBL" id="MFC5190893.1"/>
    </source>
</evidence>
<comment type="cofactor">
    <cofactor evidence="10">
        <name>Mn(2+)</name>
        <dbReference type="ChEBI" id="CHEBI:29035"/>
    </cofactor>
    <text evidence="10">Binds 1 Mn(2+) ion per subunit.</text>
</comment>
<evidence type="ECO:0000256" key="1">
    <source>
        <dbReference type="ARBA" id="ARBA00004742"/>
    </source>
</evidence>
<evidence type="ECO:0000256" key="5">
    <source>
        <dbReference type="ARBA" id="ARBA00022741"/>
    </source>
</evidence>
<sequence>MQNTVLEPKNSILSFLESRSERKIFFNLSPAELIEQALARKEGCLTSTGAFMADTGKFTGRSPKDRYIVKDELASTAVWWGEINIPISEGEFDLLLSKMIKHLETKDLFVRDVFAGADEDYRLNIKVINTLAWHNLFCSNMFLRPTEKELSDFKQDFTIICAPDFEADPDVDGVKNPNFSIINLSRRIILIGGTGYTGEMKKGIFSVLNFILPHQKGVLSMHCSANVGKEGDTAIFFGLSGTGKTTLSADPNRYLIGDDEHGWSEDAVFNFEGGCYAKVVDLTREKEPEIFDAIKFGAVVENTRFIPGTREVDYANTEVTENTRTAYPIHHIANALEPSIGSAPKNIFFLTADAFGVIPPISRLNKSQAMYHFISGYTAKVAGTEMGIIEPKLTFSACFGAAFLPLHPTVYASLFGEKMEKNEVNVWLINTGWTGGPYGVGSRMKLAYTRAMISAALEGKLDFAPMHTDPIFGFQVPKICPNVPADILSPRNTWSDPEAYDIQAKKLAQAFVSNFSKYENFASKEILEGAPIVA</sequence>
<feature type="binding site" evidence="10">
    <location>
        <position position="259"/>
    </location>
    <ligand>
        <name>Mn(2+)</name>
        <dbReference type="ChEBI" id="CHEBI:29035"/>
    </ligand>
</feature>
<evidence type="ECO:0000256" key="7">
    <source>
        <dbReference type="ARBA" id="ARBA00022840"/>
    </source>
</evidence>
<evidence type="ECO:0000256" key="2">
    <source>
        <dbReference type="ARBA" id="ARBA00006052"/>
    </source>
</evidence>
<feature type="binding site" evidence="10">
    <location>
        <position position="202"/>
    </location>
    <ligand>
        <name>substrate</name>
    </ligand>
</feature>
<comment type="similarity">
    <text evidence="2 10">Belongs to the phosphoenolpyruvate carboxykinase (ATP) family.</text>
</comment>
<dbReference type="NCBIfam" id="NF006820">
    <property type="entry name" value="PRK09344.1-2"/>
    <property type="match status" value="1"/>
</dbReference>
<feature type="binding site" evidence="10">
    <location>
        <position position="324"/>
    </location>
    <ligand>
        <name>substrate</name>
    </ligand>
</feature>
<evidence type="ECO:0000256" key="9">
    <source>
        <dbReference type="ARBA" id="ARBA00047371"/>
    </source>
</evidence>
<keyword evidence="4 10" id="KW-0312">Gluconeogenesis</keyword>
<keyword evidence="10" id="KW-0479">Metal-binding</keyword>
<keyword evidence="6 10" id="KW-0210">Decarboxylase</keyword>
<dbReference type="EMBL" id="JBHSKS010000002">
    <property type="protein sequence ID" value="MFC5190893.1"/>
    <property type="molecule type" value="Genomic_DNA"/>
</dbReference>
<dbReference type="InterPro" id="IPR008210">
    <property type="entry name" value="PEP_carboxykinase_N"/>
</dbReference>
<proteinExistence type="inferred from homology"/>
<dbReference type="PIRSF" id="PIRSF006294">
    <property type="entry name" value="PEP_crbxkin"/>
    <property type="match status" value="1"/>
</dbReference>
<reference evidence="12" key="1">
    <citation type="journal article" date="2019" name="Int. J. Syst. Evol. Microbiol.">
        <title>The Global Catalogue of Microorganisms (GCM) 10K type strain sequencing project: providing services to taxonomists for standard genome sequencing and annotation.</title>
        <authorList>
            <consortium name="The Broad Institute Genomics Platform"/>
            <consortium name="The Broad Institute Genome Sequencing Center for Infectious Disease"/>
            <person name="Wu L."/>
            <person name="Ma J."/>
        </authorList>
    </citation>
    <scope>NUCLEOTIDE SEQUENCE [LARGE SCALE GENOMIC DNA]</scope>
    <source>
        <strain evidence="12">CGMCC 1.7030</strain>
    </source>
</reference>
<dbReference type="SUPFAM" id="SSF68923">
    <property type="entry name" value="PEP carboxykinase N-terminal domain"/>
    <property type="match status" value="1"/>
</dbReference>
<dbReference type="GO" id="GO:0004612">
    <property type="term" value="F:phosphoenolpyruvate carboxykinase (ATP) activity"/>
    <property type="evidence" value="ECO:0007669"/>
    <property type="project" value="UniProtKB-EC"/>
</dbReference>
<feature type="binding site" evidence="10">
    <location>
        <position position="324"/>
    </location>
    <ligand>
        <name>ATP</name>
        <dbReference type="ChEBI" id="CHEBI:30616"/>
    </ligand>
</feature>
<keyword evidence="7 10" id="KW-0067">ATP-binding</keyword>
<dbReference type="Gene3D" id="3.40.449.10">
    <property type="entry name" value="Phosphoenolpyruvate Carboxykinase, domain 1"/>
    <property type="match status" value="1"/>
</dbReference>
<evidence type="ECO:0000256" key="4">
    <source>
        <dbReference type="ARBA" id="ARBA00022432"/>
    </source>
</evidence>
<gene>
    <name evidence="10 11" type="primary">pckA</name>
    <name evidence="11" type="ORF">ACFPIK_03885</name>
</gene>
<comment type="subcellular location">
    <subcellularLocation>
        <location evidence="10">Cytoplasm</location>
    </subcellularLocation>
</comment>
<accession>A0ABW0BUL5</accession>
<comment type="catalytic activity">
    <reaction evidence="9 10">
        <text>oxaloacetate + ATP = phosphoenolpyruvate + ADP + CO2</text>
        <dbReference type="Rhea" id="RHEA:18617"/>
        <dbReference type="ChEBI" id="CHEBI:16452"/>
        <dbReference type="ChEBI" id="CHEBI:16526"/>
        <dbReference type="ChEBI" id="CHEBI:30616"/>
        <dbReference type="ChEBI" id="CHEBI:58702"/>
        <dbReference type="ChEBI" id="CHEBI:456216"/>
        <dbReference type="EC" id="4.1.1.49"/>
    </reaction>
</comment>
<evidence type="ECO:0000313" key="12">
    <source>
        <dbReference type="Proteomes" id="UP001596163"/>
    </source>
</evidence>
<dbReference type="NCBIfam" id="TIGR00224">
    <property type="entry name" value="pckA"/>
    <property type="match status" value="1"/>
</dbReference>
<organism evidence="11 12">
    <name type="scientific">Algoriphagus aquatilis</name>
    <dbReference type="NCBI Taxonomy" id="490186"/>
    <lineage>
        <taxon>Bacteria</taxon>
        <taxon>Pseudomonadati</taxon>
        <taxon>Bacteroidota</taxon>
        <taxon>Cytophagia</taxon>
        <taxon>Cytophagales</taxon>
        <taxon>Cyclobacteriaceae</taxon>
        <taxon>Algoriphagus</taxon>
    </lineage>
</organism>
<dbReference type="SUPFAM" id="SSF53795">
    <property type="entry name" value="PEP carboxykinase-like"/>
    <property type="match status" value="1"/>
</dbReference>
<feature type="binding site" evidence="10">
    <location>
        <position position="61"/>
    </location>
    <ligand>
        <name>substrate</name>
    </ligand>
</feature>
<keyword evidence="12" id="KW-1185">Reference proteome</keyword>
<feature type="binding site" evidence="10">
    <location>
        <position position="196"/>
    </location>
    <ligand>
        <name>substrate</name>
    </ligand>
</feature>
<keyword evidence="8 10" id="KW-0456">Lyase</keyword>
<feature type="binding site" evidence="10">
    <location>
        <position position="222"/>
    </location>
    <ligand>
        <name>Mn(2+)</name>
        <dbReference type="ChEBI" id="CHEBI:29035"/>
    </ligand>
</feature>
<comment type="caution">
    <text evidence="11">The sequence shown here is derived from an EMBL/GenBank/DDBJ whole genome shotgun (WGS) entry which is preliminary data.</text>
</comment>
<feature type="binding site" evidence="10">
    <location>
        <position position="202"/>
    </location>
    <ligand>
        <name>ATP</name>
        <dbReference type="ChEBI" id="CHEBI:30616"/>
    </ligand>
</feature>
<keyword evidence="5 10" id="KW-0547">Nucleotide-binding</keyword>
<dbReference type="Gene3D" id="3.90.228.20">
    <property type="match status" value="1"/>
</dbReference>